<name>A0A0C2GAQ0_9BILA</name>
<evidence type="ECO:0000313" key="3">
    <source>
        <dbReference type="Proteomes" id="UP000054047"/>
    </source>
</evidence>
<gene>
    <name evidence="2" type="ORF">ANCDUO_15868</name>
</gene>
<reference evidence="2 3" key="1">
    <citation type="submission" date="2013-12" db="EMBL/GenBank/DDBJ databases">
        <title>Draft genome of the parsitic nematode Ancylostoma duodenale.</title>
        <authorList>
            <person name="Mitreva M."/>
        </authorList>
    </citation>
    <scope>NUCLEOTIDE SEQUENCE [LARGE SCALE GENOMIC DNA]</scope>
    <source>
        <strain evidence="2 3">Zhejiang</strain>
    </source>
</reference>
<dbReference type="SUPFAM" id="SSF57667">
    <property type="entry name" value="beta-beta-alpha zinc fingers"/>
    <property type="match status" value="1"/>
</dbReference>
<dbReference type="Gene3D" id="3.30.160.60">
    <property type="entry name" value="Classic Zinc Finger"/>
    <property type="match status" value="1"/>
</dbReference>
<feature type="domain" description="C2H2-type" evidence="1">
    <location>
        <begin position="19"/>
        <end position="39"/>
    </location>
</feature>
<evidence type="ECO:0000259" key="1">
    <source>
        <dbReference type="PROSITE" id="PS00028"/>
    </source>
</evidence>
<proteinExistence type="predicted"/>
<dbReference type="PROSITE" id="PS00028">
    <property type="entry name" value="ZINC_FINGER_C2H2_1"/>
    <property type="match status" value="1"/>
</dbReference>
<dbReference type="AlphaFoldDB" id="A0A0C2GAQ0"/>
<dbReference type="EMBL" id="KN739953">
    <property type="protein sequence ID" value="KIH53986.1"/>
    <property type="molecule type" value="Genomic_DNA"/>
</dbReference>
<organism evidence="2 3">
    <name type="scientific">Ancylostoma duodenale</name>
    <dbReference type="NCBI Taxonomy" id="51022"/>
    <lineage>
        <taxon>Eukaryota</taxon>
        <taxon>Metazoa</taxon>
        <taxon>Ecdysozoa</taxon>
        <taxon>Nematoda</taxon>
        <taxon>Chromadorea</taxon>
        <taxon>Rhabditida</taxon>
        <taxon>Rhabditina</taxon>
        <taxon>Rhabditomorpha</taxon>
        <taxon>Strongyloidea</taxon>
        <taxon>Ancylostomatidae</taxon>
        <taxon>Ancylostomatinae</taxon>
        <taxon>Ancylostoma</taxon>
    </lineage>
</organism>
<dbReference type="InterPro" id="IPR036236">
    <property type="entry name" value="Znf_C2H2_sf"/>
</dbReference>
<evidence type="ECO:0000313" key="2">
    <source>
        <dbReference type="EMBL" id="KIH53986.1"/>
    </source>
</evidence>
<sequence length="65" mass="7492">MNTLRAHERVHNISQPYVCGKCGESYEFACQLEYHTLQHGVYYTPEMSRGVQLQILKCVADVCKN</sequence>
<dbReference type="OrthoDB" id="5855132at2759"/>
<keyword evidence="3" id="KW-1185">Reference proteome</keyword>
<accession>A0A0C2GAQ0</accession>
<protein>
    <recommendedName>
        <fullName evidence="1">C2H2-type domain-containing protein</fullName>
    </recommendedName>
</protein>
<dbReference type="InterPro" id="IPR013087">
    <property type="entry name" value="Znf_C2H2_type"/>
</dbReference>
<dbReference type="Proteomes" id="UP000054047">
    <property type="component" value="Unassembled WGS sequence"/>
</dbReference>